<name>A0A6S7JVJ6_PARCT</name>
<accession>A0A6S7JVJ6</accession>
<evidence type="ECO:0000313" key="2">
    <source>
        <dbReference type="Proteomes" id="UP001152795"/>
    </source>
</evidence>
<dbReference type="AlphaFoldDB" id="A0A6S7JVJ6"/>
<dbReference type="EMBL" id="CACRXK020022486">
    <property type="protein sequence ID" value="CAB4036856.1"/>
    <property type="molecule type" value="Genomic_DNA"/>
</dbReference>
<dbReference type="PANTHER" id="PTHR47510">
    <property type="entry name" value="REVERSE TRANSCRIPTASE DOMAIN-CONTAINING PROTEIN"/>
    <property type="match status" value="1"/>
</dbReference>
<comment type="caution">
    <text evidence="1">The sequence shown here is derived from an EMBL/GenBank/DDBJ whole genome shotgun (WGS) entry which is preliminary data.</text>
</comment>
<reference evidence="1" key="1">
    <citation type="submission" date="2020-04" db="EMBL/GenBank/DDBJ databases">
        <authorList>
            <person name="Alioto T."/>
            <person name="Alioto T."/>
            <person name="Gomez Garrido J."/>
        </authorList>
    </citation>
    <scope>NUCLEOTIDE SEQUENCE</scope>
    <source>
        <strain evidence="1">A484AB</strain>
    </source>
</reference>
<feature type="non-terminal residue" evidence="1">
    <location>
        <position position="150"/>
    </location>
</feature>
<protein>
    <submittedName>
        <fullName evidence="1">Uncharacterized protein</fullName>
    </submittedName>
</protein>
<proteinExistence type="predicted"/>
<dbReference type="PANTHER" id="PTHR47510:SF3">
    <property type="entry name" value="ENDO_EXONUCLEASE_PHOSPHATASE DOMAIN-CONTAINING PROTEIN"/>
    <property type="match status" value="1"/>
</dbReference>
<gene>
    <name evidence="1" type="ORF">PACLA_8A020257</name>
</gene>
<keyword evidence="2" id="KW-1185">Reference proteome</keyword>
<evidence type="ECO:0000313" key="1">
    <source>
        <dbReference type="EMBL" id="CAB4036856.1"/>
    </source>
</evidence>
<dbReference type="Proteomes" id="UP001152795">
    <property type="component" value="Unassembled WGS sequence"/>
</dbReference>
<sequence length="150" mass="16477">MSKPNINVASILLDESQTIEDKVNLANEINLAFLEPHKSSVKLSPSCKINTSGYPIPSKITEMMAKQLSSISVHKAAGPDNIPNWVLKDFAHILALSVFMLINVSFKKEQLPLIWKCAKITPLPKSSTVNDINTDVRPISLTPTISKIAE</sequence>
<dbReference type="OrthoDB" id="411173at2759"/>
<organism evidence="1 2">
    <name type="scientific">Paramuricea clavata</name>
    <name type="common">Red gorgonian</name>
    <name type="synonym">Violescent sea-whip</name>
    <dbReference type="NCBI Taxonomy" id="317549"/>
    <lineage>
        <taxon>Eukaryota</taxon>
        <taxon>Metazoa</taxon>
        <taxon>Cnidaria</taxon>
        <taxon>Anthozoa</taxon>
        <taxon>Octocorallia</taxon>
        <taxon>Malacalcyonacea</taxon>
        <taxon>Plexauridae</taxon>
        <taxon>Paramuricea</taxon>
    </lineage>
</organism>